<accession>A0ABQ4PWN4</accession>
<organism evidence="1 2">
    <name type="scientific">Candidatus Phycosocius spiralis</name>
    <dbReference type="NCBI Taxonomy" id="2815099"/>
    <lineage>
        <taxon>Bacteria</taxon>
        <taxon>Pseudomonadati</taxon>
        <taxon>Pseudomonadota</taxon>
        <taxon>Alphaproteobacteria</taxon>
        <taxon>Caulobacterales</taxon>
        <taxon>Caulobacterales incertae sedis</taxon>
        <taxon>Candidatus Phycosocius</taxon>
    </lineage>
</organism>
<evidence type="ECO:0000313" key="1">
    <source>
        <dbReference type="EMBL" id="GIU67484.1"/>
    </source>
</evidence>
<evidence type="ECO:0008006" key="3">
    <source>
        <dbReference type="Google" id="ProtNLM"/>
    </source>
</evidence>
<reference evidence="1" key="2">
    <citation type="journal article" date="2023" name="ISME Commun">
        <title>Characterization of a bloom-associated alphaproteobacterial lineage, 'Candidatus Phycosocius': insights into freshwater algal-bacterial interactions.</title>
        <authorList>
            <person name="Tanabe Y."/>
            <person name="Yamaguchi H."/>
            <person name="Yoshida M."/>
            <person name="Kai A."/>
            <person name="Okazaki Y."/>
        </authorList>
    </citation>
    <scope>NUCLEOTIDE SEQUENCE</scope>
    <source>
        <strain evidence="1">BOTRYCO-1</strain>
    </source>
</reference>
<keyword evidence="2" id="KW-1185">Reference proteome</keyword>
<gene>
    <name evidence="1" type="ORF">PsB1_1638</name>
</gene>
<sequence>MSLMANDPTDLMDQLILLTRRLADLAERQAALFEASRFLEAQNLTEESARLANVYASESRRIAEDPSLLSGVPSDMRATLTFETERFKSAMDAHERALNRQRVLAEGLVRAIAEEAIAARPTPVAYGPGAHAFRDTSAVALDKRA</sequence>
<name>A0ABQ4PWN4_9PROT</name>
<dbReference type="Proteomes" id="UP001161064">
    <property type="component" value="Unassembled WGS sequence"/>
</dbReference>
<dbReference type="RefSeq" id="WP_284360407.1">
    <property type="nucleotide sequence ID" value="NZ_BPFZ01000010.1"/>
</dbReference>
<proteinExistence type="predicted"/>
<comment type="caution">
    <text evidence="1">The sequence shown here is derived from an EMBL/GenBank/DDBJ whole genome shotgun (WGS) entry which is preliminary data.</text>
</comment>
<evidence type="ECO:0000313" key="2">
    <source>
        <dbReference type="Proteomes" id="UP001161064"/>
    </source>
</evidence>
<dbReference type="EMBL" id="BPFZ01000010">
    <property type="protein sequence ID" value="GIU67484.1"/>
    <property type="molecule type" value="Genomic_DNA"/>
</dbReference>
<reference evidence="1" key="1">
    <citation type="submission" date="2021-05" db="EMBL/GenBank/DDBJ databases">
        <authorList>
            <person name="Tanabe Y."/>
        </authorList>
    </citation>
    <scope>NUCLEOTIDE SEQUENCE</scope>
    <source>
        <strain evidence="1">BOTRYCO-1</strain>
    </source>
</reference>
<protein>
    <recommendedName>
        <fullName evidence="3">Flagellar basal-body protein FlbY</fullName>
    </recommendedName>
</protein>